<dbReference type="AlphaFoldDB" id="A0AAU8JDU5"/>
<organism evidence="2">
    <name type="scientific">Planktothricoides raciborskii GIHE-MW2</name>
    <dbReference type="NCBI Taxonomy" id="2792601"/>
    <lineage>
        <taxon>Bacteria</taxon>
        <taxon>Bacillati</taxon>
        <taxon>Cyanobacteriota</taxon>
        <taxon>Cyanophyceae</taxon>
        <taxon>Oscillatoriophycideae</taxon>
        <taxon>Oscillatoriales</taxon>
        <taxon>Oscillatoriaceae</taxon>
        <taxon>Planktothricoides</taxon>
    </lineage>
</organism>
<protein>
    <recommendedName>
        <fullName evidence="1">vWA-MoxR associated protein N-terminal HTH domain-containing protein</fullName>
    </recommendedName>
</protein>
<feature type="domain" description="vWA-MoxR associated protein N-terminal HTH" evidence="1">
    <location>
        <begin position="2"/>
        <end position="37"/>
    </location>
</feature>
<reference evidence="2" key="1">
    <citation type="submission" date="2024-07" db="EMBL/GenBank/DDBJ databases">
        <authorList>
            <person name="Kim Y.J."/>
            <person name="Jeong J.Y."/>
        </authorList>
    </citation>
    <scope>NUCLEOTIDE SEQUENCE</scope>
    <source>
        <strain evidence="2">GIHE-MW2</strain>
    </source>
</reference>
<evidence type="ECO:0000313" key="2">
    <source>
        <dbReference type="EMBL" id="XCM36721.1"/>
    </source>
</evidence>
<dbReference type="RefSeq" id="WP_231636843.1">
    <property type="nucleotide sequence ID" value="NZ_CP159837.1"/>
</dbReference>
<sequence>MSERYVRDVGYKLWQILSEALGEDVKKNNFRSTFERLELKSSQFINIQSSHNFKFCSYPYPSQEQEPKNEDKSQKIDLTLAPKIIHFYRRDTEL</sequence>
<proteinExistence type="predicted"/>
<dbReference type="EMBL" id="CP159837">
    <property type="protein sequence ID" value="XCM36721.1"/>
    <property type="molecule type" value="Genomic_DNA"/>
</dbReference>
<gene>
    <name evidence="2" type="ORF">ABWT76_005495</name>
</gene>
<dbReference type="Pfam" id="PF26355">
    <property type="entry name" value="HTH_VMAP-M9"/>
    <property type="match status" value="1"/>
</dbReference>
<dbReference type="InterPro" id="IPR058651">
    <property type="entry name" value="HTH_VMAP-M9"/>
</dbReference>
<accession>A0AAU8JDU5</accession>
<name>A0AAU8JDU5_9CYAN</name>
<evidence type="ECO:0000259" key="1">
    <source>
        <dbReference type="Pfam" id="PF26355"/>
    </source>
</evidence>